<dbReference type="GO" id="GO:0018189">
    <property type="term" value="P:pyrroloquinoline quinone biosynthetic process"/>
    <property type="evidence" value="ECO:0007669"/>
    <property type="project" value="UniProtKB-UniPathway"/>
</dbReference>
<evidence type="ECO:0000313" key="4">
    <source>
        <dbReference type="EMBL" id="PXY18854.1"/>
    </source>
</evidence>
<comment type="pathway">
    <text evidence="1">Cofactor biosynthesis; pyrroloquinoline quinone biosynthesis.</text>
</comment>
<comment type="subunit">
    <text evidence="2">Monomer. Interacts with PqqE.</text>
</comment>
<name>A0A2V4AFY0_9PSEU</name>
<keyword evidence="3" id="KW-0884">PQQ biosynthesis</keyword>
<proteinExistence type="predicted"/>
<evidence type="ECO:0000256" key="3">
    <source>
        <dbReference type="ARBA" id="ARBA00022905"/>
    </source>
</evidence>
<accession>A0A2V4AFY0</accession>
<dbReference type="Proteomes" id="UP000249915">
    <property type="component" value="Unassembled WGS sequence"/>
</dbReference>
<dbReference type="UniPathway" id="UPA00539"/>
<keyword evidence="5" id="KW-1185">Reference proteome</keyword>
<dbReference type="InterPro" id="IPR022479">
    <property type="entry name" value="PqqD_bac"/>
</dbReference>
<dbReference type="Gene3D" id="1.10.10.1150">
    <property type="entry name" value="Coenzyme PQQ synthesis protein D (PqqD)"/>
    <property type="match status" value="1"/>
</dbReference>
<dbReference type="InterPro" id="IPR041881">
    <property type="entry name" value="PqqD_sf"/>
</dbReference>
<evidence type="ECO:0000256" key="2">
    <source>
        <dbReference type="ARBA" id="ARBA00011741"/>
    </source>
</evidence>
<organism evidence="4 5">
    <name type="scientific">Prauserella muralis</name>
    <dbReference type="NCBI Taxonomy" id="588067"/>
    <lineage>
        <taxon>Bacteria</taxon>
        <taxon>Bacillati</taxon>
        <taxon>Actinomycetota</taxon>
        <taxon>Actinomycetes</taxon>
        <taxon>Pseudonocardiales</taxon>
        <taxon>Pseudonocardiaceae</taxon>
        <taxon>Prauserella</taxon>
    </lineage>
</organism>
<dbReference type="NCBIfam" id="TIGR03859">
    <property type="entry name" value="PQQ_PqqD"/>
    <property type="match status" value="1"/>
</dbReference>
<evidence type="ECO:0000256" key="1">
    <source>
        <dbReference type="ARBA" id="ARBA00004886"/>
    </source>
</evidence>
<reference evidence="4 5" key="1">
    <citation type="submission" date="2016-07" db="EMBL/GenBank/DDBJ databases">
        <title>Draft genome sequence of Prauserella muralis DSM 45305, isolated from a mould-covered wall in an indoor environment.</title>
        <authorList>
            <person name="Ruckert C."/>
            <person name="Albersmeier A."/>
            <person name="Jiang C.-L."/>
            <person name="Jiang Y."/>
            <person name="Kalinowski J."/>
            <person name="Schneider O."/>
            <person name="Winkler A."/>
            <person name="Zotchev S.B."/>
        </authorList>
    </citation>
    <scope>NUCLEOTIDE SEQUENCE [LARGE SCALE GENOMIC DNA]</scope>
    <source>
        <strain evidence="4 5">DSM 45305</strain>
    </source>
</reference>
<dbReference type="AlphaFoldDB" id="A0A2V4AFY0"/>
<dbReference type="InterPro" id="IPR008792">
    <property type="entry name" value="PQQD"/>
</dbReference>
<evidence type="ECO:0000313" key="5">
    <source>
        <dbReference type="Proteomes" id="UP000249915"/>
    </source>
</evidence>
<sequence length="92" mass="10077">MMDESELTAVPKLATKAMLRHDSVRDVELLLLPERVVLLNKSGAAILGLCDGSRTVQDVIAQLEHDFDAADLANDVMTFLKDARGRGWVVVT</sequence>
<protein>
    <submittedName>
        <fullName evidence="4">Pyrroloquinoline quinone biosynthesis protein PqqD</fullName>
    </submittedName>
</protein>
<gene>
    <name evidence="4" type="ORF">BAY60_28815</name>
</gene>
<comment type="caution">
    <text evidence="4">The sequence shown here is derived from an EMBL/GenBank/DDBJ whole genome shotgun (WGS) entry which is preliminary data.</text>
</comment>
<dbReference type="EMBL" id="MASW01000007">
    <property type="protein sequence ID" value="PXY18854.1"/>
    <property type="molecule type" value="Genomic_DNA"/>
</dbReference>
<dbReference type="GO" id="GO:0048038">
    <property type="term" value="F:quinone binding"/>
    <property type="evidence" value="ECO:0007669"/>
    <property type="project" value="InterPro"/>
</dbReference>
<dbReference type="Pfam" id="PF05402">
    <property type="entry name" value="PqqD"/>
    <property type="match status" value="1"/>
</dbReference>